<keyword evidence="5" id="KW-0813">Transport</keyword>
<dbReference type="AlphaFoldDB" id="H8GI89"/>
<comment type="subunit">
    <text evidence="11">Component of the lipopolysaccharide transport and assembly complex. The LptBFG transporter is composed of two ATP-binding proteins (LptB) and two transmembrane proteins (LptF and LptG).</text>
</comment>
<dbReference type="PANTHER" id="PTHR33529:SF7">
    <property type="entry name" value="LIPOPOLYSACCHARIDE EXPORT SYSTEM PERMEASE PROTEIN LPTF"/>
    <property type="match status" value="1"/>
</dbReference>
<evidence type="ECO:0000256" key="2">
    <source>
        <dbReference type="ARBA" id="ARBA00004429"/>
    </source>
</evidence>
<dbReference type="GO" id="GO:0055085">
    <property type="term" value="P:transmembrane transport"/>
    <property type="evidence" value="ECO:0007669"/>
    <property type="project" value="InterPro"/>
</dbReference>
<sequence length="385" mass="42709">MIEETRLEANWPQGTYAAKRPLFGVLDRMIASDLFKTMLSVWSVIVVIIVSRKFIKVLDQAIAGEISNDVLLTILGLRTIIAGVTFLPAATFMAVLMVLGRMYRDQEMSALQSAGAGAGAIYRSVFQFVVPLSLAAAGLSLYVAPWAEATTEQLISKDRQSADIRGIAPGKFSEYSGGDLVFYVEDIGKDKTMHKVFVQHRQKRGALAIVNAETGRLQDLPDGRYIVLRQGERIQGRPGELDYVIEEFDEYAVRIDSKEAFVRELREAVPSERLWNSDNPPEIAELQRRLGIPFGALLLSFIAVPLAQLSPRGGVYGNVLTGFLIFFIYGNLERVSQGWVAKAVMPPWLGPVSVYGLLLTIGLVYLARFFGWKWLMLKIKASGTQ</sequence>
<dbReference type="RefSeq" id="WP_005372760.1">
    <property type="nucleotide sequence ID" value="NZ_CM001475.1"/>
</dbReference>
<dbReference type="Pfam" id="PF03739">
    <property type="entry name" value="LptF_LptG"/>
    <property type="match status" value="1"/>
</dbReference>
<keyword evidence="14" id="KW-1185">Reference proteome</keyword>
<keyword evidence="9 12" id="KW-1133">Transmembrane helix</keyword>
<feature type="transmembrane region" description="Helical" evidence="12">
    <location>
        <begin position="120"/>
        <end position="144"/>
    </location>
</feature>
<dbReference type="eggNOG" id="COG0795">
    <property type="taxonomic scope" value="Bacteria"/>
</dbReference>
<protein>
    <recommendedName>
        <fullName evidence="4">Lipopolysaccharide export system permease protein LptF</fullName>
    </recommendedName>
</protein>
<reference evidence="13 14" key="1">
    <citation type="journal article" date="2013" name="Genome Announc.">
        <title>Genome Sequence of the Obligate Gammaproteobacterial Methanotroph Methylomicrobium album Strain BG8.</title>
        <authorList>
            <person name="Kits K.D."/>
            <person name="Kalyuzhnaya M.G."/>
            <person name="Klotz M.G."/>
            <person name="Jetten M.S."/>
            <person name="Op den Camp H.J."/>
            <person name="Vuilleumier S."/>
            <person name="Bringel F."/>
            <person name="Dispirito A.A."/>
            <person name="Murrell J.C."/>
            <person name="Bruce D."/>
            <person name="Cheng J.F."/>
            <person name="Copeland A."/>
            <person name="Goodwin L."/>
            <person name="Hauser L."/>
            <person name="Lajus A."/>
            <person name="Land M.L."/>
            <person name="Lapidus A."/>
            <person name="Lucas S."/>
            <person name="Medigue C."/>
            <person name="Pitluck S."/>
            <person name="Woyke T."/>
            <person name="Zeytun A."/>
            <person name="Stein L.Y."/>
        </authorList>
    </citation>
    <scope>NUCLEOTIDE SEQUENCE [LARGE SCALE GENOMIC DNA]</scope>
    <source>
        <strain evidence="13 14">BG8</strain>
    </source>
</reference>
<evidence type="ECO:0000256" key="8">
    <source>
        <dbReference type="ARBA" id="ARBA00022692"/>
    </source>
</evidence>
<evidence type="ECO:0000256" key="11">
    <source>
        <dbReference type="ARBA" id="ARBA00026081"/>
    </source>
</evidence>
<evidence type="ECO:0000256" key="1">
    <source>
        <dbReference type="ARBA" id="ARBA00002265"/>
    </source>
</evidence>
<name>H8GI89_METAL</name>
<comment type="function">
    <text evidence="1">Part of the ABC transporter complex LptBFG involved in the translocation of lipopolysaccharide (LPS) from the inner membrane to the outer membrane.</text>
</comment>
<keyword evidence="8 12" id="KW-0812">Transmembrane</keyword>
<comment type="subcellular location">
    <subcellularLocation>
        <location evidence="2">Cell inner membrane</location>
        <topology evidence="2">Multi-pass membrane protein</topology>
    </subcellularLocation>
</comment>
<evidence type="ECO:0000313" key="14">
    <source>
        <dbReference type="Proteomes" id="UP000005090"/>
    </source>
</evidence>
<evidence type="ECO:0000256" key="5">
    <source>
        <dbReference type="ARBA" id="ARBA00022448"/>
    </source>
</evidence>
<evidence type="ECO:0000256" key="10">
    <source>
        <dbReference type="ARBA" id="ARBA00023136"/>
    </source>
</evidence>
<dbReference type="NCBIfam" id="TIGR04407">
    <property type="entry name" value="LptF_YjgP"/>
    <property type="match status" value="1"/>
</dbReference>
<evidence type="ECO:0000256" key="9">
    <source>
        <dbReference type="ARBA" id="ARBA00022989"/>
    </source>
</evidence>
<evidence type="ECO:0000256" key="3">
    <source>
        <dbReference type="ARBA" id="ARBA00007725"/>
    </source>
</evidence>
<feature type="transmembrane region" description="Helical" evidence="12">
    <location>
        <begin position="75"/>
        <end position="99"/>
    </location>
</feature>
<keyword evidence="7" id="KW-0997">Cell inner membrane</keyword>
<gene>
    <name evidence="13" type="ORF">Metal_2516</name>
</gene>
<dbReference type="STRING" id="686340.Metal_2516"/>
<evidence type="ECO:0000256" key="7">
    <source>
        <dbReference type="ARBA" id="ARBA00022519"/>
    </source>
</evidence>
<dbReference type="EMBL" id="CM001475">
    <property type="protein sequence ID" value="EIC30233.1"/>
    <property type="molecule type" value="Genomic_DNA"/>
</dbReference>
<feature type="transmembrane region" description="Helical" evidence="12">
    <location>
        <begin position="314"/>
        <end position="332"/>
    </location>
</feature>
<organism evidence="13 14">
    <name type="scientific">Methylomicrobium album BG8</name>
    <dbReference type="NCBI Taxonomy" id="686340"/>
    <lineage>
        <taxon>Bacteria</taxon>
        <taxon>Pseudomonadati</taxon>
        <taxon>Pseudomonadota</taxon>
        <taxon>Gammaproteobacteria</taxon>
        <taxon>Methylococcales</taxon>
        <taxon>Methylococcaceae</taxon>
        <taxon>Methylomicrobium</taxon>
    </lineage>
</organism>
<evidence type="ECO:0000313" key="13">
    <source>
        <dbReference type="EMBL" id="EIC30233.1"/>
    </source>
</evidence>
<evidence type="ECO:0000256" key="4">
    <source>
        <dbReference type="ARBA" id="ARBA00014213"/>
    </source>
</evidence>
<dbReference type="InterPro" id="IPR030922">
    <property type="entry name" value="LptF"/>
</dbReference>
<dbReference type="GO" id="GO:0015920">
    <property type="term" value="P:lipopolysaccharide transport"/>
    <property type="evidence" value="ECO:0007669"/>
    <property type="project" value="TreeGrafter"/>
</dbReference>
<feature type="transmembrane region" description="Helical" evidence="12">
    <location>
        <begin position="352"/>
        <end position="370"/>
    </location>
</feature>
<comment type="similarity">
    <text evidence="3">Belongs to the LptF/LptG family.</text>
</comment>
<dbReference type="GO" id="GO:0043190">
    <property type="term" value="C:ATP-binding cassette (ABC) transporter complex"/>
    <property type="evidence" value="ECO:0007669"/>
    <property type="project" value="InterPro"/>
</dbReference>
<dbReference type="HOGENOM" id="CLU_028799_0_0_6"/>
<evidence type="ECO:0000256" key="12">
    <source>
        <dbReference type="SAM" id="Phobius"/>
    </source>
</evidence>
<proteinExistence type="inferred from homology"/>
<accession>H8GI89</accession>
<dbReference type="InterPro" id="IPR005495">
    <property type="entry name" value="LptG/LptF_permease"/>
</dbReference>
<keyword evidence="10 12" id="KW-0472">Membrane</keyword>
<keyword evidence="6" id="KW-1003">Cell membrane</keyword>
<feature type="transmembrane region" description="Helical" evidence="12">
    <location>
        <begin position="37"/>
        <end position="55"/>
    </location>
</feature>
<evidence type="ECO:0000256" key="6">
    <source>
        <dbReference type="ARBA" id="ARBA00022475"/>
    </source>
</evidence>
<dbReference type="PANTHER" id="PTHR33529">
    <property type="entry name" value="SLR0882 PROTEIN-RELATED"/>
    <property type="match status" value="1"/>
</dbReference>
<feature type="transmembrane region" description="Helical" evidence="12">
    <location>
        <begin position="290"/>
        <end position="307"/>
    </location>
</feature>
<dbReference type="Proteomes" id="UP000005090">
    <property type="component" value="Chromosome"/>
</dbReference>